<protein>
    <submittedName>
        <fullName evidence="2">(spotted green pufferfish) hypothetical protein</fullName>
    </submittedName>
</protein>
<comment type="caution">
    <text evidence="2">The sequence shown here is derived from an EMBL/GenBank/DDBJ whole genome shotgun (WGS) entry which is preliminary data.</text>
</comment>
<evidence type="ECO:0000313" key="2">
    <source>
        <dbReference type="EMBL" id="CAG11350.1"/>
    </source>
</evidence>
<name>Q4RJT2_TETNG</name>
<sequence>MDKPSVWRAVVSSTEPRRTREPGPHSSRPRSAIGYRLYDM</sequence>
<feature type="region of interest" description="Disordered" evidence="1">
    <location>
        <begin position="1"/>
        <end position="40"/>
    </location>
</feature>
<proteinExistence type="predicted"/>
<dbReference type="OrthoDB" id="8923684at2759"/>
<gene>
    <name evidence="2" type="ORF">GSTENG00033292001</name>
</gene>
<reference evidence="2" key="2">
    <citation type="submission" date="2004-02" db="EMBL/GenBank/DDBJ databases">
        <authorList>
            <consortium name="Genoscope"/>
            <consortium name="Whitehead Institute Centre for Genome Research"/>
        </authorList>
    </citation>
    <scope>NUCLEOTIDE SEQUENCE</scope>
</reference>
<reference evidence="2" key="1">
    <citation type="journal article" date="2004" name="Nature">
        <title>Genome duplication in the teleost fish Tetraodon nigroviridis reveals the early vertebrate proto-karyotype.</title>
        <authorList>
            <person name="Jaillon O."/>
            <person name="Aury J.-M."/>
            <person name="Brunet F."/>
            <person name="Petit J.-L."/>
            <person name="Stange-Thomann N."/>
            <person name="Mauceli E."/>
            <person name="Bouneau L."/>
            <person name="Fischer C."/>
            <person name="Ozouf-Costaz C."/>
            <person name="Bernot A."/>
            <person name="Nicaud S."/>
            <person name="Jaffe D."/>
            <person name="Fisher S."/>
            <person name="Lutfalla G."/>
            <person name="Dossat C."/>
            <person name="Segurens B."/>
            <person name="Dasilva C."/>
            <person name="Salanoubat M."/>
            <person name="Levy M."/>
            <person name="Boudet N."/>
            <person name="Castellano S."/>
            <person name="Anthouard V."/>
            <person name="Jubin C."/>
            <person name="Castelli V."/>
            <person name="Katinka M."/>
            <person name="Vacherie B."/>
            <person name="Biemont C."/>
            <person name="Skalli Z."/>
            <person name="Cattolico L."/>
            <person name="Poulain J."/>
            <person name="De Berardinis V."/>
            <person name="Cruaud C."/>
            <person name="Duprat S."/>
            <person name="Brottier P."/>
            <person name="Coutanceau J.-P."/>
            <person name="Gouzy J."/>
            <person name="Parra G."/>
            <person name="Lardier G."/>
            <person name="Chapple C."/>
            <person name="McKernan K.J."/>
            <person name="McEwan P."/>
            <person name="Bosak S."/>
            <person name="Kellis M."/>
            <person name="Volff J.-N."/>
            <person name="Guigo R."/>
            <person name="Zody M.C."/>
            <person name="Mesirov J."/>
            <person name="Lindblad-Toh K."/>
            <person name="Birren B."/>
            <person name="Nusbaum C."/>
            <person name="Kahn D."/>
            <person name="Robinson-Rechavi M."/>
            <person name="Laudet V."/>
            <person name="Schachter V."/>
            <person name="Quetier F."/>
            <person name="Saurin W."/>
            <person name="Scarpelli C."/>
            <person name="Wincker P."/>
            <person name="Lander E.S."/>
            <person name="Weissenbach J."/>
            <person name="Roest Crollius H."/>
        </authorList>
    </citation>
    <scope>NUCLEOTIDE SEQUENCE [LARGE SCALE GENOMIC DNA]</scope>
</reference>
<dbReference type="EMBL" id="CAAE01015033">
    <property type="protein sequence ID" value="CAG11350.1"/>
    <property type="molecule type" value="Genomic_DNA"/>
</dbReference>
<evidence type="ECO:0000256" key="1">
    <source>
        <dbReference type="SAM" id="MobiDB-lite"/>
    </source>
</evidence>
<organism evidence="2">
    <name type="scientific">Tetraodon nigroviridis</name>
    <name type="common">Spotted green pufferfish</name>
    <name type="synonym">Chelonodon nigroviridis</name>
    <dbReference type="NCBI Taxonomy" id="99883"/>
    <lineage>
        <taxon>Eukaryota</taxon>
        <taxon>Metazoa</taxon>
        <taxon>Chordata</taxon>
        <taxon>Craniata</taxon>
        <taxon>Vertebrata</taxon>
        <taxon>Euteleostomi</taxon>
        <taxon>Actinopterygii</taxon>
        <taxon>Neopterygii</taxon>
        <taxon>Teleostei</taxon>
        <taxon>Neoteleostei</taxon>
        <taxon>Acanthomorphata</taxon>
        <taxon>Eupercaria</taxon>
        <taxon>Tetraodontiformes</taxon>
        <taxon>Tetradontoidea</taxon>
        <taxon>Tetraodontidae</taxon>
        <taxon>Tetraodon</taxon>
    </lineage>
</organism>
<accession>Q4RJT2</accession>
<dbReference type="KEGG" id="tng:GSTEN00033292G001"/>
<dbReference type="AlphaFoldDB" id="Q4RJT2"/>